<feature type="binding site" evidence="8">
    <location>
        <position position="218"/>
    </location>
    <ligand>
        <name>shikimate</name>
        <dbReference type="ChEBI" id="CHEBI:36208"/>
    </ligand>
</feature>
<dbReference type="GO" id="GO:0050661">
    <property type="term" value="F:NADP binding"/>
    <property type="evidence" value="ECO:0007669"/>
    <property type="project" value="InterPro"/>
</dbReference>
<feature type="binding site" evidence="8">
    <location>
        <position position="239"/>
    </location>
    <ligand>
        <name>NADP(+)</name>
        <dbReference type="ChEBI" id="CHEBI:58349"/>
    </ligand>
</feature>
<dbReference type="InterPro" id="IPR013708">
    <property type="entry name" value="Shikimate_DH-bd_N"/>
</dbReference>
<dbReference type="AlphaFoldDB" id="E7C3H9"/>
<keyword evidence="3 8" id="KW-0028">Amino-acid biosynthesis</keyword>
<feature type="binding site" evidence="8">
    <location>
        <begin position="22"/>
        <end position="24"/>
    </location>
    <ligand>
        <name>shikimate</name>
        <dbReference type="ChEBI" id="CHEBI:36208"/>
    </ligand>
</feature>
<protein>
    <recommendedName>
        <fullName evidence="2 8">Shikimate dehydrogenase (NADP(+))</fullName>
        <shortName evidence="8">SDH</shortName>
        <ecNumber evidence="2 8">1.1.1.25</ecNumber>
    </recommendedName>
</protein>
<comment type="function">
    <text evidence="8">Involved in the biosynthesis of the chorismate, which leads to the biosynthesis of aromatic amino acids. Catalyzes the reversible NADPH linked reduction of 3-dehydroshikimate (DHSA) to yield shikimate (SA).</text>
</comment>
<evidence type="ECO:0000259" key="9">
    <source>
        <dbReference type="Pfam" id="PF01488"/>
    </source>
</evidence>
<feature type="binding site" evidence="8">
    <location>
        <position position="69"/>
    </location>
    <ligand>
        <name>shikimate</name>
        <dbReference type="ChEBI" id="CHEBI:36208"/>
    </ligand>
</feature>
<dbReference type="GO" id="GO:0019632">
    <property type="term" value="P:shikimate metabolic process"/>
    <property type="evidence" value="ECO:0007669"/>
    <property type="project" value="InterPro"/>
</dbReference>
<dbReference type="SUPFAM" id="SSF51735">
    <property type="entry name" value="NAD(P)-binding Rossmann-fold domains"/>
    <property type="match status" value="1"/>
</dbReference>
<dbReference type="Gene3D" id="3.40.50.720">
    <property type="entry name" value="NAD(P)-binding Rossmann-like Domain"/>
    <property type="match status" value="1"/>
</dbReference>
<feature type="domain" description="Quinate/shikimate 5-dehydrogenase/glutamyl-tRNA reductase" evidence="9">
    <location>
        <begin position="122"/>
        <end position="190"/>
    </location>
</feature>
<dbReference type="EC" id="1.1.1.25" evidence="2 8"/>
<reference evidence="12" key="1">
    <citation type="submission" date="2010-01" db="EMBL/GenBank/DDBJ databases">
        <title>Genome fragments of uncultured bacteria from the North Pacific subtropical Gyre.</title>
        <authorList>
            <person name="Pham V.D."/>
            <person name="Delong E.F."/>
        </authorList>
    </citation>
    <scope>NUCLEOTIDE SEQUENCE</scope>
</reference>
<evidence type="ECO:0000256" key="1">
    <source>
        <dbReference type="ARBA" id="ARBA00004871"/>
    </source>
</evidence>
<dbReference type="EMBL" id="GU567972">
    <property type="protein sequence ID" value="ADI22003.1"/>
    <property type="molecule type" value="Genomic_DNA"/>
</dbReference>
<dbReference type="CDD" id="cd01065">
    <property type="entry name" value="NAD_bind_Shikimate_DH"/>
    <property type="match status" value="1"/>
</dbReference>
<accession>E7C3H9</accession>
<dbReference type="PANTHER" id="PTHR21089">
    <property type="entry name" value="SHIKIMATE DEHYDROGENASE"/>
    <property type="match status" value="1"/>
</dbReference>
<keyword evidence="4 8" id="KW-0521">NADP</keyword>
<keyword evidence="6 8" id="KW-0057">Aromatic amino acid biosynthesis</keyword>
<feature type="binding site" evidence="8">
    <location>
        <position position="216"/>
    </location>
    <ligand>
        <name>NADP(+)</name>
        <dbReference type="ChEBI" id="CHEBI:58349"/>
    </ligand>
</feature>
<dbReference type="NCBIfam" id="TIGR00507">
    <property type="entry name" value="aroE"/>
    <property type="match status" value="1"/>
</dbReference>
<evidence type="ECO:0000259" key="10">
    <source>
        <dbReference type="Pfam" id="PF08501"/>
    </source>
</evidence>
<feature type="binding site" evidence="8">
    <location>
        <position position="109"/>
    </location>
    <ligand>
        <name>shikimate</name>
        <dbReference type="ChEBI" id="CHEBI:36208"/>
    </ligand>
</feature>
<dbReference type="GO" id="GO:0009423">
    <property type="term" value="P:chorismate biosynthetic process"/>
    <property type="evidence" value="ECO:0007669"/>
    <property type="project" value="UniProtKB-UniRule"/>
</dbReference>
<dbReference type="GO" id="GO:0009073">
    <property type="term" value="P:aromatic amino acid family biosynthetic process"/>
    <property type="evidence" value="ECO:0007669"/>
    <property type="project" value="UniProtKB-KW"/>
</dbReference>
<dbReference type="InterPro" id="IPR036291">
    <property type="entry name" value="NAD(P)-bd_dom_sf"/>
</dbReference>
<dbReference type="InterPro" id="IPR046346">
    <property type="entry name" value="Aminoacid_DH-like_N_sf"/>
</dbReference>
<dbReference type="HAMAP" id="MF_00222">
    <property type="entry name" value="Shikimate_DH_AroE"/>
    <property type="match status" value="1"/>
</dbReference>
<proteinExistence type="inferred from homology"/>
<evidence type="ECO:0000256" key="7">
    <source>
        <dbReference type="ARBA" id="ARBA00049442"/>
    </source>
</evidence>
<evidence type="ECO:0000256" key="6">
    <source>
        <dbReference type="ARBA" id="ARBA00023141"/>
    </source>
</evidence>
<name>E7C3H9_9BACT</name>
<keyword evidence="5 8" id="KW-0560">Oxidoreductase</keyword>
<dbReference type="GO" id="GO:0008652">
    <property type="term" value="P:amino acid biosynthetic process"/>
    <property type="evidence" value="ECO:0007669"/>
    <property type="project" value="UniProtKB-KW"/>
</dbReference>
<dbReference type="Pfam" id="PF08501">
    <property type="entry name" value="Shikimate_dh_N"/>
    <property type="match status" value="1"/>
</dbReference>
<evidence type="ECO:0000313" key="12">
    <source>
        <dbReference type="EMBL" id="ADI22003.1"/>
    </source>
</evidence>
<comment type="subunit">
    <text evidence="8">Homodimer.</text>
</comment>
<feature type="domain" description="SDH C-terminal" evidence="11">
    <location>
        <begin position="241"/>
        <end position="267"/>
    </location>
</feature>
<comment type="similarity">
    <text evidence="8">Belongs to the shikimate dehydrogenase family.</text>
</comment>
<feature type="active site" description="Proton acceptor" evidence="8">
    <location>
        <position position="73"/>
    </location>
</feature>
<comment type="caution">
    <text evidence="8">Lacks conserved residue(s) required for the propagation of feature annotation.</text>
</comment>
<dbReference type="Pfam" id="PF01488">
    <property type="entry name" value="Shikimate_DH"/>
    <property type="match status" value="1"/>
</dbReference>
<feature type="binding site" evidence="8">
    <location>
        <position position="94"/>
    </location>
    <ligand>
        <name>shikimate</name>
        <dbReference type="ChEBI" id="CHEBI:36208"/>
    </ligand>
</feature>
<gene>
    <name evidence="8" type="primary">aroE</name>
</gene>
<evidence type="ECO:0000256" key="5">
    <source>
        <dbReference type="ARBA" id="ARBA00023002"/>
    </source>
</evidence>
<feature type="binding site" evidence="8">
    <location>
        <position position="246"/>
    </location>
    <ligand>
        <name>shikimate</name>
        <dbReference type="ChEBI" id="CHEBI:36208"/>
    </ligand>
</feature>
<dbReference type="GO" id="GO:0004764">
    <property type="term" value="F:shikimate 3-dehydrogenase (NADP+) activity"/>
    <property type="evidence" value="ECO:0007669"/>
    <property type="project" value="UniProtKB-UniRule"/>
</dbReference>
<comment type="pathway">
    <text evidence="1 8">Metabolic intermediate biosynthesis; chorismate biosynthesis; chorismate from D-erythrose 4-phosphate and phosphoenolpyruvate: step 4/7.</text>
</comment>
<sequence>MTTSISATTALCGILLHPAGHTRSPAMHNAAFEALGIDASYLAFDVHPDDLEAALSGARALGVRQLAISLPHKIAVLDHLDEVDSVAQAIGAVNTVTFDGGRARGTNTDWLGAVEALEREAPIAQQHAVVLGAGGTARSVVYGLLQRGATVSVLNRTEARAEELAAELGAQQAGPLASLKSTAYDLLVNTTSVGLRSDRSPVAPSDLREQAVVLDAVYDPETTRLLRDAQAAGAATVQGKWMLVYQAAEQLRIWTGKEAPLEIMAAAFDRAGSD</sequence>
<evidence type="ECO:0000256" key="8">
    <source>
        <dbReference type="HAMAP-Rule" id="MF_00222"/>
    </source>
</evidence>
<feature type="binding site" evidence="8">
    <location>
        <begin position="155"/>
        <end position="160"/>
    </location>
    <ligand>
        <name>NADP(+)</name>
        <dbReference type="ChEBI" id="CHEBI:58349"/>
    </ligand>
</feature>
<dbReference type="UniPathway" id="UPA00053">
    <property type="reaction ID" value="UER00087"/>
</dbReference>
<evidence type="ECO:0000256" key="4">
    <source>
        <dbReference type="ARBA" id="ARBA00022857"/>
    </source>
</evidence>
<comment type="catalytic activity">
    <reaction evidence="7 8">
        <text>shikimate + NADP(+) = 3-dehydroshikimate + NADPH + H(+)</text>
        <dbReference type="Rhea" id="RHEA:17737"/>
        <dbReference type="ChEBI" id="CHEBI:15378"/>
        <dbReference type="ChEBI" id="CHEBI:16630"/>
        <dbReference type="ChEBI" id="CHEBI:36208"/>
        <dbReference type="ChEBI" id="CHEBI:57783"/>
        <dbReference type="ChEBI" id="CHEBI:58349"/>
        <dbReference type="EC" id="1.1.1.25"/>
    </reaction>
</comment>
<dbReference type="InterPro" id="IPR011342">
    <property type="entry name" value="Shikimate_DH"/>
</dbReference>
<dbReference type="NCBIfam" id="NF001319">
    <property type="entry name" value="PRK00258.3-3"/>
    <property type="match status" value="1"/>
</dbReference>
<dbReference type="SUPFAM" id="SSF53223">
    <property type="entry name" value="Aminoacid dehydrogenase-like, N-terminal domain"/>
    <property type="match status" value="1"/>
</dbReference>
<dbReference type="PANTHER" id="PTHR21089:SF1">
    <property type="entry name" value="BIFUNCTIONAL 3-DEHYDROQUINATE DEHYDRATASE_SHIKIMATE DEHYDROGENASE, CHLOROPLASTIC"/>
    <property type="match status" value="1"/>
</dbReference>
<evidence type="ECO:0000256" key="3">
    <source>
        <dbReference type="ARBA" id="ARBA00022605"/>
    </source>
</evidence>
<dbReference type="Pfam" id="PF18317">
    <property type="entry name" value="SDH_C"/>
    <property type="match status" value="1"/>
</dbReference>
<dbReference type="InterPro" id="IPR041121">
    <property type="entry name" value="SDH_C"/>
</dbReference>
<evidence type="ECO:0000259" key="11">
    <source>
        <dbReference type="Pfam" id="PF18317"/>
    </source>
</evidence>
<dbReference type="InterPro" id="IPR006151">
    <property type="entry name" value="Shikm_DH/Glu-tRNA_Rdtase"/>
</dbReference>
<feature type="domain" description="Shikimate dehydrogenase substrate binding N-terminal" evidence="10">
    <location>
        <begin position="17"/>
        <end position="96"/>
    </location>
</feature>
<dbReference type="InterPro" id="IPR022893">
    <property type="entry name" value="Shikimate_DH_fam"/>
</dbReference>
<organism evidence="12">
    <name type="scientific">uncultured myxobacterium HF0200_01L06</name>
    <dbReference type="NCBI Taxonomy" id="723556"/>
    <lineage>
        <taxon>Bacteria</taxon>
        <taxon>Pseudomonadati</taxon>
        <taxon>Myxococcota</taxon>
        <taxon>Myxococcia</taxon>
        <taxon>Myxococcales</taxon>
        <taxon>environmental samples</taxon>
    </lineage>
</organism>
<dbReference type="Gene3D" id="3.40.50.10860">
    <property type="entry name" value="Leucine Dehydrogenase, chain A, domain 1"/>
    <property type="match status" value="1"/>
</dbReference>
<evidence type="ECO:0000256" key="2">
    <source>
        <dbReference type="ARBA" id="ARBA00012962"/>
    </source>
</evidence>